<gene>
    <name evidence="7" type="ORF">CEY16_13845</name>
</gene>
<dbReference type="InterPro" id="IPR006076">
    <property type="entry name" value="FAD-dep_OxRdtase"/>
</dbReference>
<dbReference type="Gene3D" id="3.30.9.10">
    <property type="entry name" value="D-Amino Acid Oxidase, subunit A, domain 2"/>
    <property type="match status" value="1"/>
</dbReference>
<dbReference type="PRINTS" id="PR00162">
    <property type="entry name" value="RIESKE"/>
</dbReference>
<dbReference type="InterPro" id="IPR017941">
    <property type="entry name" value="Rieske_2Fe-2S"/>
</dbReference>
<dbReference type="GO" id="GO:0046872">
    <property type="term" value="F:metal ion binding"/>
    <property type="evidence" value="ECO:0007669"/>
    <property type="project" value="UniProtKB-KW"/>
</dbReference>
<dbReference type="PANTHER" id="PTHR13847">
    <property type="entry name" value="SARCOSINE DEHYDROGENASE-RELATED"/>
    <property type="match status" value="1"/>
</dbReference>
<dbReference type="GO" id="GO:0005737">
    <property type="term" value="C:cytoplasm"/>
    <property type="evidence" value="ECO:0007669"/>
    <property type="project" value="TreeGrafter"/>
</dbReference>
<keyword evidence="4" id="KW-0411">Iron-sulfur</keyword>
<evidence type="ECO:0000256" key="3">
    <source>
        <dbReference type="ARBA" id="ARBA00023004"/>
    </source>
</evidence>
<dbReference type="SUPFAM" id="SSF50022">
    <property type="entry name" value="ISP domain"/>
    <property type="match status" value="1"/>
</dbReference>
<organism evidence="7 8">
    <name type="scientific">Halalkalibacillus sediminis</name>
    <dbReference type="NCBI Taxonomy" id="2018042"/>
    <lineage>
        <taxon>Bacteria</taxon>
        <taxon>Bacillati</taxon>
        <taxon>Bacillota</taxon>
        <taxon>Bacilli</taxon>
        <taxon>Bacillales</taxon>
        <taxon>Bacillaceae</taxon>
        <taxon>Halalkalibacillus</taxon>
    </lineage>
</organism>
<keyword evidence="8" id="KW-1185">Reference proteome</keyword>
<feature type="domain" description="Rieske" evidence="6">
    <location>
        <begin position="425"/>
        <end position="519"/>
    </location>
</feature>
<keyword evidence="1" id="KW-0001">2Fe-2S</keyword>
<dbReference type="InterPro" id="IPR005805">
    <property type="entry name" value="Rieske_Fe-S_prot_C"/>
</dbReference>
<dbReference type="RefSeq" id="WP_101332637.1">
    <property type="nucleotide sequence ID" value="NZ_PJNH01000004.1"/>
</dbReference>
<dbReference type="AlphaFoldDB" id="A0A2I0QRC6"/>
<evidence type="ECO:0000313" key="7">
    <source>
        <dbReference type="EMBL" id="PKR76887.1"/>
    </source>
</evidence>
<reference evidence="7 8" key="1">
    <citation type="submission" date="2017-06" db="EMBL/GenBank/DDBJ databases">
        <title>the draft geome sequence of Illustriluteabacillus marina B3227.</title>
        <authorList>
            <person name="He R.-H."/>
            <person name="Du Z.-J."/>
        </authorList>
    </citation>
    <scope>NUCLEOTIDE SEQUENCE [LARGE SCALE GENOMIC DNA]</scope>
    <source>
        <strain evidence="7 8">B3227</strain>
    </source>
</reference>
<accession>A0A2I0QRC6</accession>
<dbReference type="InterPro" id="IPR038010">
    <property type="entry name" value="YhfW_C"/>
</dbReference>
<sequence length="523" mass="58486">MKNTSSLLPNESKSLWLAKESTPTFSSLEEDLNVDVVIVGGGITGINTAYLLSQENLSIALIDSGKLCSGTTGHTTAKLTAQHGLIYNDLINSFSEKEARLYYEAQSDAMSTYERLIKEMNIDCDLEKKDAYIFSDTGENADKIVEESQAYEKLNIKGQLVNELPFNLSVENALIMENQAQFHPLKYLNHLIREISDQGVKIFEDTTAVKIDTDSPRPIVHTRNKQRITAAKVIIASHFPFYEGIGLYSAKMHAERSYVIAAKSKLNKIDGMHLGIDSATRSVRLTKYNGEDILLIGGESHKAGKETETMKRYKLLEKFGKEVFGIEEILFRWSTQDLVTVDKLPYIGPLTSNTNDVLVATGFRKWGMTNSLVAAKVMKNTITGDVNPYEGLFTPARWKDHPRVREFAMEAGSMATEFIKGKLDHPRDHISGLEPDQGIHVEIDGQRKGAYKDTNGEVFIVDTTCTHAGCEVNWNEAERTWDCPCHGSRFTYKGEVFEGPAEKPLKTHDYKALDNLTSDESGY</sequence>
<evidence type="ECO:0000313" key="8">
    <source>
        <dbReference type="Proteomes" id="UP000243524"/>
    </source>
</evidence>
<proteinExistence type="predicted"/>
<evidence type="ECO:0000256" key="5">
    <source>
        <dbReference type="ARBA" id="ARBA00023157"/>
    </source>
</evidence>
<dbReference type="CDD" id="cd03477">
    <property type="entry name" value="Rieske_YhfW_C"/>
    <property type="match status" value="1"/>
</dbReference>
<dbReference type="GO" id="GO:0004497">
    <property type="term" value="F:monooxygenase activity"/>
    <property type="evidence" value="ECO:0007669"/>
    <property type="project" value="UniProtKB-ARBA"/>
</dbReference>
<dbReference type="GO" id="GO:0016020">
    <property type="term" value="C:membrane"/>
    <property type="evidence" value="ECO:0007669"/>
    <property type="project" value="InterPro"/>
</dbReference>
<dbReference type="GO" id="GO:0051537">
    <property type="term" value="F:2 iron, 2 sulfur cluster binding"/>
    <property type="evidence" value="ECO:0007669"/>
    <property type="project" value="UniProtKB-KW"/>
</dbReference>
<evidence type="ECO:0000256" key="4">
    <source>
        <dbReference type="ARBA" id="ARBA00023014"/>
    </source>
</evidence>
<dbReference type="Gene3D" id="3.50.50.60">
    <property type="entry name" value="FAD/NAD(P)-binding domain"/>
    <property type="match status" value="1"/>
</dbReference>
<dbReference type="PROSITE" id="PS51296">
    <property type="entry name" value="RIESKE"/>
    <property type="match status" value="1"/>
</dbReference>
<keyword evidence="5" id="KW-1015">Disulfide bond</keyword>
<dbReference type="InterPro" id="IPR036922">
    <property type="entry name" value="Rieske_2Fe-2S_sf"/>
</dbReference>
<evidence type="ECO:0000256" key="1">
    <source>
        <dbReference type="ARBA" id="ARBA00022714"/>
    </source>
</evidence>
<dbReference type="Pfam" id="PF00355">
    <property type="entry name" value="Rieske"/>
    <property type="match status" value="1"/>
</dbReference>
<dbReference type="SUPFAM" id="SSF51905">
    <property type="entry name" value="FAD/NAD(P)-binding domain"/>
    <property type="match status" value="1"/>
</dbReference>
<keyword evidence="3" id="KW-0408">Iron</keyword>
<dbReference type="Pfam" id="PF01266">
    <property type="entry name" value="DAO"/>
    <property type="match status" value="1"/>
</dbReference>
<dbReference type="OrthoDB" id="9767869at2"/>
<comment type="caution">
    <text evidence="7">The sequence shown here is derived from an EMBL/GenBank/DDBJ whole genome shotgun (WGS) entry which is preliminary data.</text>
</comment>
<evidence type="ECO:0000256" key="2">
    <source>
        <dbReference type="ARBA" id="ARBA00022723"/>
    </source>
</evidence>
<keyword evidence="2" id="KW-0479">Metal-binding</keyword>
<dbReference type="Proteomes" id="UP000243524">
    <property type="component" value="Unassembled WGS sequence"/>
</dbReference>
<dbReference type="InterPro" id="IPR036188">
    <property type="entry name" value="FAD/NAD-bd_sf"/>
</dbReference>
<protein>
    <submittedName>
        <fullName evidence="7">FAD-dependent oxidoreductase</fullName>
    </submittedName>
</protein>
<name>A0A2I0QRC6_9BACI</name>
<dbReference type="GO" id="GO:0016705">
    <property type="term" value="F:oxidoreductase activity, acting on paired donors, with incorporation or reduction of molecular oxygen"/>
    <property type="evidence" value="ECO:0007669"/>
    <property type="project" value="UniProtKB-ARBA"/>
</dbReference>
<evidence type="ECO:0000259" key="6">
    <source>
        <dbReference type="PROSITE" id="PS51296"/>
    </source>
</evidence>
<dbReference type="PANTHER" id="PTHR13847:SF274">
    <property type="entry name" value="RIESKE 2FE-2S IRON-SULFUR PROTEIN YHFW-RELATED"/>
    <property type="match status" value="1"/>
</dbReference>
<dbReference type="Gene3D" id="2.102.10.10">
    <property type="entry name" value="Rieske [2Fe-2S] iron-sulphur domain"/>
    <property type="match status" value="1"/>
</dbReference>
<dbReference type="EMBL" id="PJNH01000004">
    <property type="protein sequence ID" value="PKR76887.1"/>
    <property type="molecule type" value="Genomic_DNA"/>
</dbReference>